<sequence>MKSPLHHYYNSSLKFTLYHNWFVCIYCYINDTTPVATSVDWSWEAEFSVVFGAKAVKDEWKKVRMLTWAEADRAAIDDDTVSRANGFGLTLFKLLDITITVTKTYNLRRKNIPFYHLPHPPSSLCH</sequence>
<comment type="caution">
    <text evidence="1">The sequence shown here is derived from an EMBL/GenBank/DDBJ whole genome shotgun (WGS) entry which is preliminary data.</text>
</comment>
<keyword evidence="2" id="KW-1185">Reference proteome</keyword>
<protein>
    <submittedName>
        <fullName evidence="1">Uncharacterized protein</fullName>
    </submittedName>
</protein>
<dbReference type="EMBL" id="JAIVGD010000015">
    <property type="protein sequence ID" value="KAH0760196.1"/>
    <property type="molecule type" value="Genomic_DNA"/>
</dbReference>
<dbReference type="Proteomes" id="UP000826656">
    <property type="component" value="Unassembled WGS sequence"/>
</dbReference>
<accession>A0ABQ7V807</accession>
<evidence type="ECO:0000313" key="2">
    <source>
        <dbReference type="Proteomes" id="UP000826656"/>
    </source>
</evidence>
<reference evidence="1 2" key="1">
    <citation type="journal article" date="2021" name="bioRxiv">
        <title>Chromosome-scale and haplotype-resolved genome assembly of a tetraploid potato cultivar.</title>
        <authorList>
            <person name="Sun H."/>
            <person name="Jiao W.-B."/>
            <person name="Krause K."/>
            <person name="Campoy J.A."/>
            <person name="Goel M."/>
            <person name="Folz-Donahue K."/>
            <person name="Kukat C."/>
            <person name="Huettel B."/>
            <person name="Schneeberger K."/>
        </authorList>
    </citation>
    <scope>NUCLEOTIDE SEQUENCE [LARGE SCALE GENOMIC DNA]</scope>
    <source>
        <strain evidence="1">SolTubOtavaFocal</strain>
        <tissue evidence="1">Leaves</tissue>
    </source>
</reference>
<organism evidence="1 2">
    <name type="scientific">Solanum tuberosum</name>
    <name type="common">Potato</name>
    <dbReference type="NCBI Taxonomy" id="4113"/>
    <lineage>
        <taxon>Eukaryota</taxon>
        <taxon>Viridiplantae</taxon>
        <taxon>Streptophyta</taxon>
        <taxon>Embryophyta</taxon>
        <taxon>Tracheophyta</taxon>
        <taxon>Spermatophyta</taxon>
        <taxon>Magnoliopsida</taxon>
        <taxon>eudicotyledons</taxon>
        <taxon>Gunneridae</taxon>
        <taxon>Pentapetalae</taxon>
        <taxon>asterids</taxon>
        <taxon>lamiids</taxon>
        <taxon>Solanales</taxon>
        <taxon>Solanaceae</taxon>
        <taxon>Solanoideae</taxon>
        <taxon>Solaneae</taxon>
        <taxon>Solanum</taxon>
    </lineage>
</organism>
<evidence type="ECO:0000313" key="1">
    <source>
        <dbReference type="EMBL" id="KAH0760196.1"/>
    </source>
</evidence>
<name>A0ABQ7V807_SOLTU</name>
<proteinExistence type="predicted"/>
<gene>
    <name evidence="1" type="ORF">KY290_023689</name>
</gene>